<reference evidence="1" key="1">
    <citation type="submission" date="2018-05" db="EMBL/GenBank/DDBJ databases">
        <authorList>
            <person name="Lanie J.A."/>
            <person name="Ng W.-L."/>
            <person name="Kazmierczak K.M."/>
            <person name="Andrzejewski T.M."/>
            <person name="Davidsen T.M."/>
            <person name="Wayne K.J."/>
            <person name="Tettelin H."/>
            <person name="Glass J.I."/>
            <person name="Rusch D."/>
            <person name="Podicherti R."/>
            <person name="Tsui H.-C.T."/>
            <person name="Winkler M.E."/>
        </authorList>
    </citation>
    <scope>NUCLEOTIDE SEQUENCE</scope>
</reference>
<dbReference type="Gene3D" id="3.40.640.10">
    <property type="entry name" value="Type I PLP-dependent aspartate aminotransferase-like (Major domain)"/>
    <property type="match status" value="1"/>
</dbReference>
<dbReference type="AlphaFoldDB" id="A0A381PRA3"/>
<accession>A0A381PRA3</accession>
<protein>
    <recommendedName>
        <fullName evidence="2">Kynureninase</fullName>
    </recommendedName>
</protein>
<evidence type="ECO:0008006" key="2">
    <source>
        <dbReference type="Google" id="ProtNLM"/>
    </source>
</evidence>
<name>A0A381PRA3_9ZZZZ</name>
<organism evidence="1">
    <name type="scientific">marine metagenome</name>
    <dbReference type="NCBI Taxonomy" id="408172"/>
    <lineage>
        <taxon>unclassified sequences</taxon>
        <taxon>metagenomes</taxon>
        <taxon>ecological metagenomes</taxon>
    </lineage>
</organism>
<gene>
    <name evidence="1" type="ORF">METZ01_LOCUS22435</name>
</gene>
<feature type="non-terminal residue" evidence="1">
    <location>
        <position position="85"/>
    </location>
</feature>
<feature type="non-terminal residue" evidence="1">
    <location>
        <position position="1"/>
    </location>
</feature>
<dbReference type="Gene3D" id="3.90.1150.10">
    <property type="entry name" value="Aspartate Aminotransferase, domain 1"/>
    <property type="match status" value="1"/>
</dbReference>
<proteinExistence type="predicted"/>
<evidence type="ECO:0000313" key="1">
    <source>
        <dbReference type="EMBL" id="SUZ69581.1"/>
    </source>
</evidence>
<dbReference type="EMBL" id="UINC01001065">
    <property type="protein sequence ID" value="SUZ69581.1"/>
    <property type="molecule type" value="Genomic_DNA"/>
</dbReference>
<dbReference type="InterPro" id="IPR015424">
    <property type="entry name" value="PyrdxlP-dep_Trfase"/>
</dbReference>
<dbReference type="InterPro" id="IPR015422">
    <property type="entry name" value="PyrdxlP-dep_Trfase_small"/>
</dbReference>
<dbReference type="SUPFAM" id="SSF53383">
    <property type="entry name" value="PLP-dependent transferases"/>
    <property type="match status" value="1"/>
</dbReference>
<dbReference type="InterPro" id="IPR015421">
    <property type="entry name" value="PyrdxlP-dep_Trfase_major"/>
</dbReference>
<sequence length="85" mass="9267">VSTKQINTLDANDKLSGKRELFNLPDGVIYLNGNSLGPLPCNVQQRLDAVISGQWGKDLIGSWNKHGWIDLPLRVGEKIAPMLGA</sequence>